<evidence type="ECO:0000313" key="1">
    <source>
        <dbReference type="EMBL" id="JAH51755.1"/>
    </source>
</evidence>
<accession>A0A0E9TFT7</accession>
<proteinExistence type="predicted"/>
<protein>
    <submittedName>
        <fullName evidence="1">Uncharacterized protein</fullName>
    </submittedName>
</protein>
<name>A0A0E9TFT7_ANGAN</name>
<dbReference type="EMBL" id="GBXM01056822">
    <property type="protein sequence ID" value="JAH51755.1"/>
    <property type="molecule type" value="Transcribed_RNA"/>
</dbReference>
<organism evidence="1">
    <name type="scientific">Anguilla anguilla</name>
    <name type="common">European freshwater eel</name>
    <name type="synonym">Muraena anguilla</name>
    <dbReference type="NCBI Taxonomy" id="7936"/>
    <lineage>
        <taxon>Eukaryota</taxon>
        <taxon>Metazoa</taxon>
        <taxon>Chordata</taxon>
        <taxon>Craniata</taxon>
        <taxon>Vertebrata</taxon>
        <taxon>Euteleostomi</taxon>
        <taxon>Actinopterygii</taxon>
        <taxon>Neopterygii</taxon>
        <taxon>Teleostei</taxon>
        <taxon>Anguilliformes</taxon>
        <taxon>Anguillidae</taxon>
        <taxon>Anguilla</taxon>
    </lineage>
</organism>
<reference evidence="1" key="2">
    <citation type="journal article" date="2015" name="Fish Shellfish Immunol.">
        <title>Early steps in the European eel (Anguilla anguilla)-Vibrio vulnificus interaction in the gills: Role of the RtxA13 toxin.</title>
        <authorList>
            <person name="Callol A."/>
            <person name="Pajuelo D."/>
            <person name="Ebbesson L."/>
            <person name="Teles M."/>
            <person name="MacKenzie S."/>
            <person name="Amaro C."/>
        </authorList>
    </citation>
    <scope>NUCLEOTIDE SEQUENCE</scope>
</reference>
<sequence>MTRVGFRNPVSFLAPHVGVSVSATGHDAVTLGRPVDACVGSKGKSQPSSSRTSPSLSWKLVSKCLGSLRE</sequence>
<dbReference type="AlphaFoldDB" id="A0A0E9TFT7"/>
<reference evidence="1" key="1">
    <citation type="submission" date="2014-11" db="EMBL/GenBank/DDBJ databases">
        <authorList>
            <person name="Amaro Gonzalez C."/>
        </authorList>
    </citation>
    <scope>NUCLEOTIDE SEQUENCE</scope>
</reference>